<reference evidence="1 2" key="1">
    <citation type="submission" date="2015-01" db="EMBL/GenBank/DDBJ databases">
        <title>Evolution of Trichinella species and genotypes.</title>
        <authorList>
            <person name="Korhonen P.K."/>
            <person name="Edoardo P."/>
            <person name="Giuseppe L.R."/>
            <person name="Gasser R.B."/>
        </authorList>
    </citation>
    <scope>NUCLEOTIDE SEQUENCE [LARGE SCALE GENOMIC DNA]</scope>
    <source>
        <strain evidence="1">ISS1980</strain>
    </source>
</reference>
<accession>A0A0V1N4I3</accession>
<gene>
    <name evidence="1" type="ORF">T10_1436</name>
</gene>
<evidence type="ECO:0000313" key="1">
    <source>
        <dbReference type="EMBL" id="KRZ78748.1"/>
    </source>
</evidence>
<keyword evidence="2" id="KW-1185">Reference proteome</keyword>
<organism evidence="1 2">
    <name type="scientific">Trichinella papuae</name>
    <dbReference type="NCBI Taxonomy" id="268474"/>
    <lineage>
        <taxon>Eukaryota</taxon>
        <taxon>Metazoa</taxon>
        <taxon>Ecdysozoa</taxon>
        <taxon>Nematoda</taxon>
        <taxon>Enoplea</taxon>
        <taxon>Dorylaimia</taxon>
        <taxon>Trichinellida</taxon>
        <taxon>Trichinellidae</taxon>
        <taxon>Trichinella</taxon>
    </lineage>
</organism>
<proteinExistence type="predicted"/>
<dbReference type="EMBL" id="JYDO01000010">
    <property type="protein sequence ID" value="KRZ78748.1"/>
    <property type="molecule type" value="Genomic_DNA"/>
</dbReference>
<comment type="caution">
    <text evidence="1">The sequence shown here is derived from an EMBL/GenBank/DDBJ whole genome shotgun (WGS) entry which is preliminary data.</text>
</comment>
<dbReference type="Proteomes" id="UP000054843">
    <property type="component" value="Unassembled WGS sequence"/>
</dbReference>
<evidence type="ECO:0000313" key="2">
    <source>
        <dbReference type="Proteomes" id="UP000054843"/>
    </source>
</evidence>
<sequence>MKCGNLLKVARRVSFEKAAVSLFDLSGERAKIGSIYVSCYQLNIGIDDRRDGWPKLATLDLNYGRR</sequence>
<name>A0A0V1N4I3_9BILA</name>
<dbReference type="AlphaFoldDB" id="A0A0V1N4I3"/>
<protein>
    <submittedName>
        <fullName evidence="1">Uncharacterized protein</fullName>
    </submittedName>
</protein>